<feature type="compositionally biased region" description="Polar residues" evidence="1">
    <location>
        <begin position="171"/>
        <end position="180"/>
    </location>
</feature>
<feature type="region of interest" description="Disordered" evidence="1">
    <location>
        <begin position="222"/>
        <end position="259"/>
    </location>
</feature>
<reference evidence="3" key="1">
    <citation type="journal article" date="2013" name="Nat. Genet.">
        <title>The duck genome and transcriptome provide insight into an avian influenza virus reservoir species.</title>
        <authorList>
            <person name="Huang Y."/>
            <person name="Li Y."/>
            <person name="Burt D.W."/>
            <person name="Chen H."/>
            <person name="Zhang Y."/>
            <person name="Qian W."/>
            <person name="Kim H."/>
            <person name="Gan S."/>
            <person name="Zhao Y."/>
            <person name="Li J."/>
            <person name="Yi K."/>
            <person name="Feng H."/>
            <person name="Zhu P."/>
            <person name="Li B."/>
            <person name="Liu Q."/>
            <person name="Fairley S."/>
            <person name="Magor K.E."/>
            <person name="Du Z."/>
            <person name="Hu X."/>
            <person name="Goodman L."/>
            <person name="Tafer H."/>
            <person name="Vignal A."/>
            <person name="Lee T."/>
            <person name="Kim K.W."/>
            <person name="Sheng Z."/>
            <person name="An Y."/>
            <person name="Searle S."/>
            <person name="Herrero J."/>
            <person name="Groenen M.A."/>
            <person name="Crooijmans R.P."/>
            <person name="Faraut T."/>
            <person name="Cai Q."/>
            <person name="Webster R.G."/>
            <person name="Aldridge J.R."/>
            <person name="Warren W.C."/>
            <person name="Bartschat S."/>
            <person name="Kehr S."/>
            <person name="Marz M."/>
            <person name="Stadler P.F."/>
            <person name="Smith J."/>
            <person name="Kraus R.H."/>
            <person name="Zhao Y."/>
            <person name="Ren L."/>
            <person name="Fei J."/>
            <person name="Morisson M."/>
            <person name="Kaiser P."/>
            <person name="Griffin D.K."/>
            <person name="Rao M."/>
            <person name="Pitel F."/>
            <person name="Wang J."/>
            <person name="Li N."/>
        </authorList>
    </citation>
    <scope>NUCLEOTIDE SEQUENCE [LARGE SCALE GENOMIC DNA]</scope>
</reference>
<protein>
    <submittedName>
        <fullName evidence="2">Uncharacterized protein</fullName>
    </submittedName>
</protein>
<accession>R0JY28</accession>
<proteinExistence type="predicted"/>
<feature type="compositionally biased region" description="Polar residues" evidence="1">
    <location>
        <begin position="108"/>
        <end position="130"/>
    </location>
</feature>
<evidence type="ECO:0000313" key="2">
    <source>
        <dbReference type="EMBL" id="EOB02481.1"/>
    </source>
</evidence>
<feature type="region of interest" description="Disordered" evidence="1">
    <location>
        <begin position="86"/>
        <end position="197"/>
    </location>
</feature>
<sequence length="353" mass="37300">MLSVKTSVQISLTVPLPGPLTCSGFPRGDQEPAWIHSGGCSSLCQVCARFTATRRMVPIAPLHPILCWLTCITSTEFQTKMAEIKDPEPAADTPALSTSPTFLLKNPRTPQYSNLAGLTTRQHSSESNKTALLPGSCAREHEPPSISNTSHTGPPSPAAAPRARRGCRRLSIQSCTSPARGTSRPKSAATAPPLPAVSKPDFSTMPAYNSGVWCLPAGGLTGPSHSTEQRSGRRAARGSKGSQHFSSSSRHWAELQPPPELSTHLLPPLALPKALQQLCVLHGTVSKLQIAPSTFYFMGKSVSQNVLSTAKVPLNGTSDTGPDFPLFVLCNVHRLLLSGHRGARASSGAPAAS</sequence>
<dbReference type="EMBL" id="KB742959">
    <property type="protein sequence ID" value="EOB02481.1"/>
    <property type="molecule type" value="Genomic_DNA"/>
</dbReference>
<evidence type="ECO:0000256" key="1">
    <source>
        <dbReference type="SAM" id="MobiDB-lite"/>
    </source>
</evidence>
<dbReference type="AlphaFoldDB" id="R0JY28"/>
<gene>
    <name evidence="2" type="ORF">Anapl_11075</name>
</gene>
<evidence type="ECO:0000313" key="3">
    <source>
        <dbReference type="Proteomes" id="UP000296049"/>
    </source>
</evidence>
<organism evidence="2 3">
    <name type="scientific">Anas platyrhynchos</name>
    <name type="common">Mallard</name>
    <name type="synonym">Anas boschas</name>
    <dbReference type="NCBI Taxonomy" id="8839"/>
    <lineage>
        <taxon>Eukaryota</taxon>
        <taxon>Metazoa</taxon>
        <taxon>Chordata</taxon>
        <taxon>Craniata</taxon>
        <taxon>Vertebrata</taxon>
        <taxon>Euteleostomi</taxon>
        <taxon>Archelosauria</taxon>
        <taxon>Archosauria</taxon>
        <taxon>Dinosauria</taxon>
        <taxon>Saurischia</taxon>
        <taxon>Theropoda</taxon>
        <taxon>Coelurosauria</taxon>
        <taxon>Aves</taxon>
        <taxon>Neognathae</taxon>
        <taxon>Galloanserae</taxon>
        <taxon>Anseriformes</taxon>
        <taxon>Anatidae</taxon>
        <taxon>Anatinae</taxon>
        <taxon>Anas</taxon>
    </lineage>
</organism>
<feature type="compositionally biased region" description="Low complexity" evidence="1">
    <location>
        <begin position="238"/>
        <end position="249"/>
    </location>
</feature>
<keyword evidence="3" id="KW-1185">Reference proteome</keyword>
<dbReference type="Proteomes" id="UP000296049">
    <property type="component" value="Unassembled WGS sequence"/>
</dbReference>
<name>R0JY28_ANAPL</name>